<dbReference type="EMBL" id="KQ997271">
    <property type="protein sequence ID" value="KZV44210.1"/>
    <property type="molecule type" value="Genomic_DNA"/>
</dbReference>
<name>A0A2Z7CB09_9LAMI</name>
<evidence type="ECO:0000256" key="1">
    <source>
        <dbReference type="SAM" id="MobiDB-lite"/>
    </source>
</evidence>
<reference evidence="2 3" key="1">
    <citation type="journal article" date="2015" name="Proc. Natl. Acad. Sci. U.S.A.">
        <title>The resurrection genome of Boea hygrometrica: A blueprint for survival of dehydration.</title>
        <authorList>
            <person name="Xiao L."/>
            <person name="Yang G."/>
            <person name="Zhang L."/>
            <person name="Yang X."/>
            <person name="Zhao S."/>
            <person name="Ji Z."/>
            <person name="Zhou Q."/>
            <person name="Hu M."/>
            <person name="Wang Y."/>
            <person name="Chen M."/>
            <person name="Xu Y."/>
            <person name="Jin H."/>
            <person name="Xiao X."/>
            <person name="Hu G."/>
            <person name="Bao F."/>
            <person name="Hu Y."/>
            <person name="Wan P."/>
            <person name="Li L."/>
            <person name="Deng X."/>
            <person name="Kuang T."/>
            <person name="Xiang C."/>
            <person name="Zhu J.K."/>
            <person name="Oliver M.J."/>
            <person name="He Y."/>
        </authorList>
    </citation>
    <scope>NUCLEOTIDE SEQUENCE [LARGE SCALE GENOMIC DNA]</scope>
    <source>
        <strain evidence="3">cv. XS01</strain>
    </source>
</reference>
<sequence>MEELLERSPTLPRTSKTTIGNDGKSPEKLTAEQKLWLGTRSHRKPERSSTRSTQHSNGSNFAFLN</sequence>
<protein>
    <submittedName>
        <fullName evidence="2">Golgin candidate 2</fullName>
    </submittedName>
</protein>
<proteinExistence type="predicted"/>
<evidence type="ECO:0000313" key="2">
    <source>
        <dbReference type="EMBL" id="KZV44210.1"/>
    </source>
</evidence>
<feature type="compositionally biased region" description="Polar residues" evidence="1">
    <location>
        <begin position="50"/>
        <end position="65"/>
    </location>
</feature>
<feature type="region of interest" description="Disordered" evidence="1">
    <location>
        <begin position="1"/>
        <end position="65"/>
    </location>
</feature>
<accession>A0A2Z7CB09</accession>
<organism evidence="2 3">
    <name type="scientific">Dorcoceras hygrometricum</name>
    <dbReference type="NCBI Taxonomy" id="472368"/>
    <lineage>
        <taxon>Eukaryota</taxon>
        <taxon>Viridiplantae</taxon>
        <taxon>Streptophyta</taxon>
        <taxon>Embryophyta</taxon>
        <taxon>Tracheophyta</taxon>
        <taxon>Spermatophyta</taxon>
        <taxon>Magnoliopsida</taxon>
        <taxon>eudicotyledons</taxon>
        <taxon>Gunneridae</taxon>
        <taxon>Pentapetalae</taxon>
        <taxon>asterids</taxon>
        <taxon>lamiids</taxon>
        <taxon>Lamiales</taxon>
        <taxon>Gesneriaceae</taxon>
        <taxon>Didymocarpoideae</taxon>
        <taxon>Trichosporeae</taxon>
        <taxon>Loxocarpinae</taxon>
        <taxon>Dorcoceras</taxon>
    </lineage>
</organism>
<gene>
    <name evidence="2" type="ORF">F511_43626</name>
</gene>
<dbReference type="AlphaFoldDB" id="A0A2Z7CB09"/>
<keyword evidence="3" id="KW-1185">Reference proteome</keyword>
<feature type="compositionally biased region" description="Polar residues" evidence="1">
    <location>
        <begin position="11"/>
        <end position="20"/>
    </location>
</feature>
<evidence type="ECO:0000313" key="3">
    <source>
        <dbReference type="Proteomes" id="UP000250235"/>
    </source>
</evidence>
<dbReference type="Proteomes" id="UP000250235">
    <property type="component" value="Unassembled WGS sequence"/>
</dbReference>